<name>A0ABV5LWV2_9ACTN</name>
<accession>A0ABV5LWV2</accession>
<keyword evidence="2" id="KW-1185">Reference proteome</keyword>
<evidence type="ECO:0000313" key="1">
    <source>
        <dbReference type="EMBL" id="MFB9378573.1"/>
    </source>
</evidence>
<reference evidence="1 2" key="1">
    <citation type="submission" date="2024-09" db="EMBL/GenBank/DDBJ databases">
        <authorList>
            <person name="Sun Q."/>
            <person name="Mori K."/>
        </authorList>
    </citation>
    <scope>NUCLEOTIDE SEQUENCE [LARGE SCALE GENOMIC DNA]</scope>
    <source>
        <strain evidence="1 2">TISTR 1856</strain>
    </source>
</reference>
<sequence>MTEETSGQDDAGHEVPFVAIGAGERAPWADLDLNCPRCGEGPLPLHDSKNGLLSFIYHCGQSWARGDIRW</sequence>
<gene>
    <name evidence="1" type="ORF">ACFFVI_16545</name>
</gene>
<organism evidence="1 2">
    <name type="scientific">Kineococcus gynurae</name>
    <dbReference type="NCBI Taxonomy" id="452979"/>
    <lineage>
        <taxon>Bacteria</taxon>
        <taxon>Bacillati</taxon>
        <taxon>Actinomycetota</taxon>
        <taxon>Actinomycetes</taxon>
        <taxon>Kineosporiales</taxon>
        <taxon>Kineosporiaceae</taxon>
        <taxon>Kineococcus</taxon>
    </lineage>
</organism>
<dbReference type="EMBL" id="JBHMDM010000007">
    <property type="protein sequence ID" value="MFB9378573.1"/>
    <property type="molecule type" value="Genomic_DNA"/>
</dbReference>
<evidence type="ECO:0000313" key="2">
    <source>
        <dbReference type="Proteomes" id="UP001589748"/>
    </source>
</evidence>
<comment type="caution">
    <text evidence="1">The sequence shown here is derived from an EMBL/GenBank/DDBJ whole genome shotgun (WGS) entry which is preliminary data.</text>
</comment>
<proteinExistence type="predicted"/>
<protein>
    <submittedName>
        <fullName evidence="1">Uncharacterized protein</fullName>
    </submittedName>
</protein>
<dbReference type="Proteomes" id="UP001589748">
    <property type="component" value="Unassembled WGS sequence"/>
</dbReference>